<dbReference type="InterPro" id="IPR043168">
    <property type="entry name" value="DegV_C"/>
</dbReference>
<dbReference type="Pfam" id="PF02645">
    <property type="entry name" value="DegV"/>
    <property type="match status" value="1"/>
</dbReference>
<reference evidence="2 3" key="1">
    <citation type="submission" date="2019-02" db="EMBL/GenBank/DDBJ databases">
        <title>Draft Genome Sequence of Maize Bushy Stunt-like Phytoplasma group 16SrI-B (Aster yellows) in South Africa.</title>
        <authorList>
            <person name="Coetzee B."/>
            <person name="Douglas-Smit N."/>
            <person name="Maree H.J."/>
            <person name="Burger J.T."/>
            <person name="Kruger K."/>
            <person name="Pietersen G."/>
        </authorList>
    </citation>
    <scope>NUCLEOTIDE SEQUENCE [LARGE SCALE GENOMIC DNA]</scope>
    <source>
        <strain evidence="2 3">De Villa</strain>
    </source>
</reference>
<dbReference type="PROSITE" id="PS51482">
    <property type="entry name" value="DEGV"/>
    <property type="match status" value="1"/>
</dbReference>
<organism evidence="2 3">
    <name type="scientific">'Catharanthus roseus' aster yellows phytoplasma</name>
    <dbReference type="NCBI Taxonomy" id="1193712"/>
    <lineage>
        <taxon>Bacteria</taxon>
        <taxon>Bacillati</taxon>
        <taxon>Mycoplasmatota</taxon>
        <taxon>Mollicutes</taxon>
        <taxon>Acholeplasmatales</taxon>
        <taxon>Acholeplasmataceae</taxon>
        <taxon>Candidatus Phytoplasma</taxon>
        <taxon>16SrI (Aster yellows group)</taxon>
    </lineage>
</organism>
<gene>
    <name evidence="2" type="ORF">EXT02_00545</name>
</gene>
<accession>A0A4P6MA69</accession>
<dbReference type="Gene3D" id="3.40.50.10170">
    <property type="match status" value="1"/>
</dbReference>
<dbReference type="AlphaFoldDB" id="A0A4P6MA69"/>
<dbReference type="InterPro" id="IPR050270">
    <property type="entry name" value="DegV_domain_contain"/>
</dbReference>
<evidence type="ECO:0000313" key="2">
    <source>
        <dbReference type="EMBL" id="QBF23714.1"/>
    </source>
</evidence>
<dbReference type="PANTHER" id="PTHR33434:SF2">
    <property type="entry name" value="FATTY ACID-BINDING PROTEIN TM_1468"/>
    <property type="match status" value="1"/>
</dbReference>
<keyword evidence="1" id="KW-0446">Lipid-binding</keyword>
<dbReference type="Proteomes" id="UP000289726">
    <property type="component" value="Chromosome"/>
</dbReference>
<keyword evidence="3" id="KW-1185">Reference proteome</keyword>
<name>A0A4P6MA69_9MOLU</name>
<evidence type="ECO:0000313" key="3">
    <source>
        <dbReference type="Proteomes" id="UP000289726"/>
    </source>
</evidence>
<sequence>MKIKVATTSTSCLDYYSHSCDIDIFRIKILIDDQEYIDGKTMKYDQFYQMFKNNPDFMPKTSQVSVGEMVVYFEKLALQGYQKVFVTTLSSALSGTYNAIIQAGKMVSDKIEVHCYDTKTVCFCEGFFALEAYRLFAEGKSLEQVVKHLDFIKENNTIFFMTKKLTQLIKNGRLVGVKSFLGRLLRINPILQVQQDGKIALIKKTLSSHKALLAITSKIKEYTQNHDYQIHLIFTGHPELKNEFQQVLETQLGLKNLVQIPLTPVVGCHVGDSAIGVGIIRKPKFQK</sequence>
<dbReference type="Gene3D" id="3.30.1180.10">
    <property type="match status" value="1"/>
</dbReference>
<dbReference type="RefSeq" id="WP_034172012.1">
    <property type="nucleotide sequence ID" value="NZ_CP035949.1"/>
</dbReference>
<dbReference type="NCBIfam" id="TIGR00762">
    <property type="entry name" value="DegV"/>
    <property type="match status" value="1"/>
</dbReference>
<dbReference type="PANTHER" id="PTHR33434">
    <property type="entry name" value="DEGV DOMAIN-CONTAINING PROTEIN DR_1986-RELATED"/>
    <property type="match status" value="1"/>
</dbReference>
<dbReference type="InterPro" id="IPR003797">
    <property type="entry name" value="DegV"/>
</dbReference>
<dbReference type="GO" id="GO:0008289">
    <property type="term" value="F:lipid binding"/>
    <property type="evidence" value="ECO:0007669"/>
    <property type="project" value="UniProtKB-KW"/>
</dbReference>
<evidence type="ECO:0000256" key="1">
    <source>
        <dbReference type="ARBA" id="ARBA00023121"/>
    </source>
</evidence>
<dbReference type="SUPFAM" id="SSF82549">
    <property type="entry name" value="DAK1/DegV-like"/>
    <property type="match status" value="1"/>
</dbReference>
<proteinExistence type="predicted"/>
<protein>
    <submittedName>
        <fullName evidence="2">DegV family protein</fullName>
    </submittedName>
</protein>
<dbReference type="EMBL" id="CP035949">
    <property type="protein sequence ID" value="QBF23714.1"/>
    <property type="molecule type" value="Genomic_DNA"/>
</dbReference>